<feature type="transmembrane region" description="Helical" evidence="1">
    <location>
        <begin position="311"/>
        <end position="328"/>
    </location>
</feature>
<dbReference type="EC" id="2.4.1.-" evidence="1"/>
<evidence type="ECO:0000313" key="5">
    <source>
        <dbReference type="Proteomes" id="UP000309138"/>
    </source>
</evidence>
<dbReference type="PANTHER" id="PTHR10050">
    <property type="entry name" value="DOLICHYL-PHOSPHATE-MANNOSE--PROTEIN MANNOSYLTRANSFERASE"/>
    <property type="match status" value="1"/>
</dbReference>
<comment type="pathway">
    <text evidence="1">Protein modification; protein glycosylation.</text>
</comment>
<dbReference type="AlphaFoldDB" id="A0A4U1L1T0"/>
<feature type="transmembrane region" description="Helical" evidence="1">
    <location>
        <begin position="334"/>
        <end position="354"/>
    </location>
</feature>
<gene>
    <name evidence="4" type="ORF">FBR43_04590</name>
</gene>
<feature type="transmembrane region" description="Helical" evidence="1">
    <location>
        <begin position="129"/>
        <end position="149"/>
    </location>
</feature>
<keyword evidence="1" id="KW-1003">Cell membrane</keyword>
<dbReference type="OrthoDB" id="9776737at2"/>
<keyword evidence="1" id="KW-0472">Membrane</keyword>
<comment type="subcellular location">
    <subcellularLocation>
        <location evidence="1">Cell membrane</location>
    </subcellularLocation>
</comment>
<comment type="caution">
    <text evidence="4">The sequence shown here is derived from an EMBL/GenBank/DDBJ whole genome shotgun (WGS) entry which is preliminary data.</text>
</comment>
<dbReference type="UniPathway" id="UPA00378"/>
<dbReference type="Pfam" id="PF16192">
    <property type="entry name" value="PMT_4TMC"/>
    <property type="match status" value="1"/>
</dbReference>
<evidence type="ECO:0000313" key="4">
    <source>
        <dbReference type="EMBL" id="TKD50113.1"/>
    </source>
</evidence>
<feature type="transmembrane region" description="Helical" evidence="1">
    <location>
        <begin position="161"/>
        <end position="190"/>
    </location>
</feature>
<comment type="similarity">
    <text evidence="1">Belongs to the glycosyltransferase 39 family.</text>
</comment>
<dbReference type="InterPro" id="IPR032421">
    <property type="entry name" value="PMT_4TMC"/>
</dbReference>
<keyword evidence="1" id="KW-0328">Glycosyltransferase</keyword>
<dbReference type="GO" id="GO:0005886">
    <property type="term" value="C:plasma membrane"/>
    <property type="evidence" value="ECO:0007669"/>
    <property type="project" value="UniProtKB-SubCell"/>
</dbReference>
<protein>
    <recommendedName>
        <fullName evidence="1">Polyprenol-phosphate-mannose--protein mannosyltransferase</fullName>
        <ecNumber evidence="1">2.4.1.-</ecNumber>
    </recommendedName>
</protein>
<feature type="transmembrane region" description="Helical" evidence="1">
    <location>
        <begin position="287"/>
        <end position="304"/>
    </location>
</feature>
<dbReference type="RefSeq" id="WP_136942055.1">
    <property type="nucleotide sequence ID" value="NZ_SWKR01000002.1"/>
</dbReference>
<feature type="transmembrane region" description="Helical" evidence="1">
    <location>
        <begin position="92"/>
        <end position="117"/>
    </location>
</feature>
<dbReference type="Pfam" id="PF13231">
    <property type="entry name" value="PMT_2"/>
    <property type="match status" value="1"/>
</dbReference>
<dbReference type="InterPro" id="IPR038731">
    <property type="entry name" value="RgtA/B/C-like"/>
</dbReference>
<keyword evidence="5" id="KW-1185">Reference proteome</keyword>
<evidence type="ECO:0000256" key="1">
    <source>
        <dbReference type="RuleBase" id="RU367007"/>
    </source>
</evidence>
<sequence>MRFALKPLHAAILIALAAQLLFTLGIHRPAGLVFDEVHYVPAARTLLTLSEPVNTEHPLMGKMLIGAGIALFGDNPIGWRAMSTLAGTLTVLGGFAILWMLFARIWVAALGAGLLMLNQTLFVQARIGMLDGFLGAFLTLGIAALIWALTTPPPRRLPRLALAGALFGLAVATKWAAIPYVAAACLLLLATQPGRAQLTAPLAFGTAALAVYFASFTPAFFYWCDPLAPADLVAFQFEMYAQQTKILSDHPYQSDWWSWPLMLRPIWYFYEPDQGIMRGILLIGNPVVMWGGLVAVAACLWAGWRGSRAHLALAALWILSLAIFAIIPKSLGFYYYYHLSGIFIALALAAALALPRSPRPAAVALGAAVIAFAYFHPIVSGAALVNNQAFNHWMWFDSWR</sequence>
<keyword evidence="1" id="KW-1133">Transmembrane helix</keyword>
<comment type="function">
    <text evidence="1">Protein O-mannosyltransferase that catalyzes the transfer of a single mannose residue from a polyprenol phospho-mannosyl lipidic donor to the hydroxyl group of selected serine and threonine residues in acceptor proteins.</text>
</comment>
<dbReference type="Proteomes" id="UP000309138">
    <property type="component" value="Unassembled WGS sequence"/>
</dbReference>
<dbReference type="GO" id="GO:0004169">
    <property type="term" value="F:dolichyl-phosphate-mannose-protein mannosyltransferase activity"/>
    <property type="evidence" value="ECO:0007669"/>
    <property type="project" value="UniProtKB-UniRule"/>
</dbReference>
<feature type="transmembrane region" description="Helical" evidence="1">
    <location>
        <begin position="361"/>
        <end position="385"/>
    </location>
</feature>
<accession>A0A4U1L1T0</accession>
<feature type="transmembrane region" description="Helical" evidence="1">
    <location>
        <begin position="202"/>
        <end position="223"/>
    </location>
</feature>
<feature type="domain" description="Protein O-mannosyl-transferase C-terminal four TM" evidence="3">
    <location>
        <begin position="231"/>
        <end position="399"/>
    </location>
</feature>
<organism evidence="4 5">
    <name type="scientific">Sphingomonas baiyangensis</name>
    <dbReference type="NCBI Taxonomy" id="2572576"/>
    <lineage>
        <taxon>Bacteria</taxon>
        <taxon>Pseudomonadati</taxon>
        <taxon>Pseudomonadota</taxon>
        <taxon>Alphaproteobacteria</taxon>
        <taxon>Sphingomonadales</taxon>
        <taxon>Sphingomonadaceae</taxon>
        <taxon>Sphingomonas</taxon>
    </lineage>
</organism>
<dbReference type="InterPro" id="IPR027005">
    <property type="entry name" value="PMT-like"/>
</dbReference>
<dbReference type="EMBL" id="SWKR01000002">
    <property type="protein sequence ID" value="TKD50113.1"/>
    <property type="molecule type" value="Genomic_DNA"/>
</dbReference>
<reference evidence="4 5" key="1">
    <citation type="submission" date="2019-04" db="EMBL/GenBank/DDBJ databases">
        <authorList>
            <person name="Yang Y."/>
            <person name="Wei D."/>
        </authorList>
    </citation>
    <scope>NUCLEOTIDE SEQUENCE [LARGE SCALE GENOMIC DNA]</scope>
    <source>
        <strain evidence="4 5">L-1-4w-11</strain>
    </source>
</reference>
<evidence type="ECO:0000259" key="2">
    <source>
        <dbReference type="Pfam" id="PF13231"/>
    </source>
</evidence>
<proteinExistence type="inferred from homology"/>
<feature type="domain" description="Glycosyltransferase RgtA/B/C/D-like" evidence="2">
    <location>
        <begin position="57"/>
        <end position="215"/>
    </location>
</feature>
<keyword evidence="1" id="KW-0812">Transmembrane</keyword>
<name>A0A4U1L1T0_9SPHN</name>
<keyword evidence="1 4" id="KW-0808">Transferase</keyword>
<evidence type="ECO:0000259" key="3">
    <source>
        <dbReference type="Pfam" id="PF16192"/>
    </source>
</evidence>